<dbReference type="PANTHER" id="PTHR47505">
    <property type="entry name" value="DNA UTILIZATION PROTEIN YHGH"/>
    <property type="match status" value="1"/>
</dbReference>
<gene>
    <name evidence="2" type="ORF">FD47_GL001187</name>
</gene>
<organism evidence="2 3">
    <name type="scientific">Lentilactobacillus parafarraginis DSM 18390 = JCM 14109</name>
    <dbReference type="NCBI Taxonomy" id="1423786"/>
    <lineage>
        <taxon>Bacteria</taxon>
        <taxon>Bacillati</taxon>
        <taxon>Bacillota</taxon>
        <taxon>Bacilli</taxon>
        <taxon>Lactobacillales</taxon>
        <taxon>Lactobacillaceae</taxon>
        <taxon>Lentilactobacillus</taxon>
    </lineage>
</organism>
<name>A0A0R1YW21_9LACO</name>
<sequence length="229" mass="25667">MNCLLCNGQVDQGLTLSQILSFQALTTDSVCSACRRQFSPLNRVKTCRLCGRKLLAAMPDPCLDCEKWRRGFPYPFASRSLYEYNDAMREFMKRYKFMGDYRLRAVFSPILKAELRTTHRLIVPIPVHESTMATRGFNQVTGLLESLKLCECLATREQQKTGRQSAKNRLTRVLAEQPFKLKPDTQAQITAKPVVLVDDVYTTGTTIRHAAGLLMAAGAASVVGLTLAR</sequence>
<dbReference type="SUPFAM" id="SSF53271">
    <property type="entry name" value="PRTase-like"/>
    <property type="match status" value="1"/>
</dbReference>
<evidence type="ECO:0000313" key="2">
    <source>
        <dbReference type="EMBL" id="KRM43894.1"/>
    </source>
</evidence>
<dbReference type="InterPro" id="IPR000836">
    <property type="entry name" value="PRTase_dom"/>
</dbReference>
<proteinExistence type="inferred from homology"/>
<comment type="caution">
    <text evidence="2">The sequence shown here is derived from an EMBL/GenBank/DDBJ whole genome shotgun (WGS) entry which is preliminary data.</text>
</comment>
<dbReference type="RefSeq" id="WP_054734406.1">
    <property type="nucleotide sequence ID" value="NZ_AZFZ01000025.1"/>
</dbReference>
<dbReference type="CDD" id="cd06223">
    <property type="entry name" value="PRTases_typeI"/>
    <property type="match status" value="1"/>
</dbReference>
<dbReference type="Proteomes" id="UP000051010">
    <property type="component" value="Unassembled WGS sequence"/>
</dbReference>
<dbReference type="PATRIC" id="fig|1423786.4.peg.1280"/>
<evidence type="ECO:0000313" key="3">
    <source>
        <dbReference type="Proteomes" id="UP000051010"/>
    </source>
</evidence>
<dbReference type="Gene3D" id="3.40.50.2020">
    <property type="match status" value="1"/>
</dbReference>
<accession>A0A0R1YW21</accession>
<evidence type="ECO:0008006" key="4">
    <source>
        <dbReference type="Google" id="ProtNLM"/>
    </source>
</evidence>
<dbReference type="EMBL" id="AZFZ01000025">
    <property type="protein sequence ID" value="KRM43894.1"/>
    <property type="molecule type" value="Genomic_DNA"/>
</dbReference>
<protein>
    <recommendedName>
        <fullName evidence="4">ComF family protein</fullName>
    </recommendedName>
</protein>
<dbReference type="AlphaFoldDB" id="A0A0R1YW21"/>
<dbReference type="InterPro" id="IPR051910">
    <property type="entry name" value="ComF/GntX_DNA_util-trans"/>
</dbReference>
<dbReference type="PANTHER" id="PTHR47505:SF1">
    <property type="entry name" value="DNA UTILIZATION PROTEIN YHGH"/>
    <property type="match status" value="1"/>
</dbReference>
<dbReference type="InterPro" id="IPR029057">
    <property type="entry name" value="PRTase-like"/>
</dbReference>
<comment type="similarity">
    <text evidence="1">Belongs to the ComF/GntX family.</text>
</comment>
<reference evidence="2 3" key="1">
    <citation type="journal article" date="2015" name="Genome Announc.">
        <title>Expanding the biotechnology potential of lactobacilli through comparative genomics of 213 strains and associated genera.</title>
        <authorList>
            <person name="Sun Z."/>
            <person name="Harris H.M."/>
            <person name="McCann A."/>
            <person name="Guo C."/>
            <person name="Argimon S."/>
            <person name="Zhang W."/>
            <person name="Yang X."/>
            <person name="Jeffery I.B."/>
            <person name="Cooney J.C."/>
            <person name="Kagawa T.F."/>
            <person name="Liu W."/>
            <person name="Song Y."/>
            <person name="Salvetti E."/>
            <person name="Wrobel A."/>
            <person name="Rasinkangas P."/>
            <person name="Parkhill J."/>
            <person name="Rea M.C."/>
            <person name="O'Sullivan O."/>
            <person name="Ritari J."/>
            <person name="Douillard F.P."/>
            <person name="Paul Ross R."/>
            <person name="Yang R."/>
            <person name="Briner A.E."/>
            <person name="Felis G.E."/>
            <person name="de Vos W.M."/>
            <person name="Barrangou R."/>
            <person name="Klaenhammer T.R."/>
            <person name="Caufield P.W."/>
            <person name="Cui Y."/>
            <person name="Zhang H."/>
            <person name="O'Toole P.W."/>
        </authorList>
    </citation>
    <scope>NUCLEOTIDE SEQUENCE [LARGE SCALE GENOMIC DNA]</scope>
    <source>
        <strain evidence="2 3">DSM 18390</strain>
    </source>
</reference>
<evidence type="ECO:0000256" key="1">
    <source>
        <dbReference type="ARBA" id="ARBA00008007"/>
    </source>
</evidence>